<feature type="transmembrane region" description="Helical" evidence="6">
    <location>
        <begin position="390"/>
        <end position="412"/>
    </location>
</feature>
<dbReference type="EMBL" id="MHCJ01000003">
    <property type="protein sequence ID" value="OGY18896.1"/>
    <property type="molecule type" value="Genomic_DNA"/>
</dbReference>
<gene>
    <name evidence="9" type="ORF">A2786_05400</name>
</gene>
<name>A0A1G1VU15_9BACT</name>
<feature type="transmembrane region" description="Helical" evidence="6">
    <location>
        <begin position="566"/>
        <end position="587"/>
    </location>
</feature>
<dbReference type="GO" id="GO:0016020">
    <property type="term" value="C:membrane"/>
    <property type="evidence" value="ECO:0007669"/>
    <property type="project" value="UniProtKB-SubCell"/>
</dbReference>
<dbReference type="PANTHER" id="PTHR46401:SF2">
    <property type="entry name" value="GLYCOSYLTRANSFERASE WBBK-RELATED"/>
    <property type="match status" value="1"/>
</dbReference>
<feature type="domain" description="Glycosyl transferase family 1" evidence="7">
    <location>
        <begin position="197"/>
        <end position="343"/>
    </location>
</feature>
<evidence type="ECO:0000259" key="8">
    <source>
        <dbReference type="Pfam" id="PF13439"/>
    </source>
</evidence>
<protein>
    <recommendedName>
        <fullName evidence="11">Glycosyltransferase subfamily 4-like N-terminal domain-containing protein</fullName>
    </recommendedName>
</protein>
<accession>A0A1G1VU15</accession>
<feature type="transmembrane region" description="Helical" evidence="6">
    <location>
        <begin position="424"/>
        <end position="447"/>
    </location>
</feature>
<feature type="domain" description="Glycosyltransferase subfamily 4-like N-terminal" evidence="8">
    <location>
        <begin position="67"/>
        <end position="173"/>
    </location>
</feature>
<organism evidence="9 10">
    <name type="scientific">Candidatus Chisholmbacteria bacterium RIFCSPHIGHO2_01_FULL_52_32</name>
    <dbReference type="NCBI Taxonomy" id="1797591"/>
    <lineage>
        <taxon>Bacteria</taxon>
        <taxon>Candidatus Chisholmiibacteriota</taxon>
    </lineage>
</organism>
<dbReference type="Gene3D" id="3.40.50.2000">
    <property type="entry name" value="Glycogen Phosphorylase B"/>
    <property type="match status" value="2"/>
</dbReference>
<dbReference type="Pfam" id="PF00534">
    <property type="entry name" value="Glycos_transf_1"/>
    <property type="match status" value="1"/>
</dbReference>
<comment type="subcellular location">
    <subcellularLocation>
        <location evidence="1">Membrane</location>
        <topology evidence="1">Multi-pass membrane protein</topology>
    </subcellularLocation>
</comment>
<feature type="transmembrane region" description="Helical" evidence="6">
    <location>
        <begin position="679"/>
        <end position="700"/>
    </location>
</feature>
<dbReference type="InterPro" id="IPR002797">
    <property type="entry name" value="Polysacc_synth"/>
</dbReference>
<dbReference type="InterPro" id="IPR028098">
    <property type="entry name" value="Glyco_trans_4-like_N"/>
</dbReference>
<dbReference type="Pfam" id="PF01943">
    <property type="entry name" value="Polysacc_synt"/>
    <property type="match status" value="1"/>
</dbReference>
<evidence type="ECO:0000256" key="3">
    <source>
        <dbReference type="ARBA" id="ARBA00022692"/>
    </source>
</evidence>
<dbReference type="InterPro" id="IPR001296">
    <property type="entry name" value="Glyco_trans_1"/>
</dbReference>
<feature type="transmembrane region" description="Helical" evidence="6">
    <location>
        <begin position="720"/>
        <end position="738"/>
    </location>
</feature>
<evidence type="ECO:0000256" key="4">
    <source>
        <dbReference type="ARBA" id="ARBA00022989"/>
    </source>
</evidence>
<keyword evidence="2" id="KW-0808">Transferase</keyword>
<feature type="transmembrane region" description="Helical" evidence="6">
    <location>
        <begin position="538"/>
        <end position="560"/>
    </location>
</feature>
<evidence type="ECO:0000256" key="1">
    <source>
        <dbReference type="ARBA" id="ARBA00004141"/>
    </source>
</evidence>
<dbReference type="PANTHER" id="PTHR46401">
    <property type="entry name" value="GLYCOSYLTRANSFERASE WBBK-RELATED"/>
    <property type="match status" value="1"/>
</dbReference>
<sequence length="812" mass="91635">MISRPPLRVVLFKPYREEQWVSSEVFAKSLASVLVAISSFLQVRVLSPGERFFSKALRGFKLRFLVRYFLYPLLAFFRQDEINHILDSSYAHAALFLDPQRTIITCHDVIPLRLFRIRRPTWKEWVRLKFYRLSLQFLSRVQAVVAVSESTKRDLVELLGIPTRNIRVIHQGVGGEFRPIRDRRILDLVRKKYELPSRFILHVGHNYYYKNVELLLRLVHELRNREETADVYFVKVGPEFSFEQREQIKKLGIADRIVRLSRVPTSDLVVLYNLASLLVQPSLFEGFSLTILEAMACGCPVVASRIPTFQELYRGAIHMAPLQPEKDFLAAVSGLVKDNKRRLSLVGHGKLRAARFTWKRAARAYLSLYRAIHKRNPVFGARHLLEERSLLVRGGISALVFGGLAKFAGILWRLLAVRMGTSAFGLFSIAFTYINILTALAVFGLPVAVIRSISFYKRRGSFPQQVEVLGSSLAIVFSIGAFILSLAFGLRREFTVGFLNRAELLPLFSLLVFAIPLLSISEVLLSAVNAVGFVRRFFLVKSVLPATVRLISLLFLLWFWKYSVDSVAMSVLVSAMALCGASLFLVLRIFPGLFRQRLRLRREFFRFLLPVSVAHTIQSFSSSIDIVLLSFFLSPSPVGVYSAASVFLPLLRILPESFLEFFSSAFTLAAATQKAPFGFFTWSVKLLFILSLPPLLFLLIGRKFLVHLFLPPEFSDTSPILAMLAIALFVRWVIIVPSRKVIDVLGRSDISLGLTMVEVLLSISLGLPLIRAFGITGAAAMMLSVSGILALLAIFIVFGLKTKRIALKLPSL</sequence>
<evidence type="ECO:0000313" key="9">
    <source>
        <dbReference type="EMBL" id="OGY18896.1"/>
    </source>
</evidence>
<keyword evidence="4 6" id="KW-1133">Transmembrane helix</keyword>
<evidence type="ECO:0000256" key="6">
    <source>
        <dbReference type="SAM" id="Phobius"/>
    </source>
</evidence>
<dbReference type="Pfam" id="PF13439">
    <property type="entry name" value="Glyco_transf_4"/>
    <property type="match status" value="1"/>
</dbReference>
<dbReference type="CDD" id="cd03809">
    <property type="entry name" value="GT4_MtfB-like"/>
    <property type="match status" value="1"/>
</dbReference>
<dbReference type="GO" id="GO:0009103">
    <property type="term" value="P:lipopolysaccharide biosynthetic process"/>
    <property type="evidence" value="ECO:0007669"/>
    <property type="project" value="TreeGrafter"/>
</dbReference>
<evidence type="ECO:0000256" key="5">
    <source>
        <dbReference type="ARBA" id="ARBA00023136"/>
    </source>
</evidence>
<dbReference type="GO" id="GO:0016757">
    <property type="term" value="F:glycosyltransferase activity"/>
    <property type="evidence" value="ECO:0007669"/>
    <property type="project" value="InterPro"/>
</dbReference>
<evidence type="ECO:0000256" key="2">
    <source>
        <dbReference type="ARBA" id="ARBA00022679"/>
    </source>
</evidence>
<proteinExistence type="predicted"/>
<reference evidence="9 10" key="1">
    <citation type="journal article" date="2016" name="Nat. Commun.">
        <title>Thousands of microbial genomes shed light on interconnected biogeochemical processes in an aquifer system.</title>
        <authorList>
            <person name="Anantharaman K."/>
            <person name="Brown C.T."/>
            <person name="Hug L.A."/>
            <person name="Sharon I."/>
            <person name="Castelle C.J."/>
            <person name="Probst A.J."/>
            <person name="Thomas B.C."/>
            <person name="Singh A."/>
            <person name="Wilkins M.J."/>
            <person name="Karaoz U."/>
            <person name="Brodie E.L."/>
            <person name="Williams K.H."/>
            <person name="Hubbard S.S."/>
            <person name="Banfield J.F."/>
        </authorList>
    </citation>
    <scope>NUCLEOTIDE SEQUENCE [LARGE SCALE GENOMIC DNA]</scope>
</reference>
<comment type="caution">
    <text evidence="9">The sequence shown here is derived from an EMBL/GenBank/DDBJ whole genome shotgun (WGS) entry which is preliminary data.</text>
</comment>
<evidence type="ECO:0008006" key="11">
    <source>
        <dbReference type="Google" id="ProtNLM"/>
    </source>
</evidence>
<feature type="transmembrane region" description="Helical" evidence="6">
    <location>
        <begin position="779"/>
        <end position="800"/>
    </location>
</feature>
<dbReference type="Proteomes" id="UP000179233">
    <property type="component" value="Unassembled WGS sequence"/>
</dbReference>
<feature type="transmembrane region" description="Helical" evidence="6">
    <location>
        <begin position="508"/>
        <end position="531"/>
    </location>
</feature>
<feature type="transmembrane region" description="Helical" evidence="6">
    <location>
        <begin position="750"/>
        <end position="773"/>
    </location>
</feature>
<keyword evidence="3 6" id="KW-0812">Transmembrane</keyword>
<evidence type="ECO:0000313" key="10">
    <source>
        <dbReference type="Proteomes" id="UP000179233"/>
    </source>
</evidence>
<feature type="transmembrane region" description="Helical" evidence="6">
    <location>
        <begin position="468"/>
        <end position="488"/>
    </location>
</feature>
<dbReference type="AlphaFoldDB" id="A0A1G1VU15"/>
<dbReference type="SUPFAM" id="SSF53756">
    <property type="entry name" value="UDP-Glycosyltransferase/glycogen phosphorylase"/>
    <property type="match status" value="1"/>
</dbReference>
<evidence type="ECO:0000259" key="7">
    <source>
        <dbReference type="Pfam" id="PF00534"/>
    </source>
</evidence>
<keyword evidence="5 6" id="KW-0472">Membrane</keyword>